<protein>
    <submittedName>
        <fullName evidence="3">Uncharacterized protein</fullName>
    </submittedName>
</protein>
<proteinExistence type="predicted"/>
<evidence type="ECO:0000313" key="3">
    <source>
        <dbReference type="EMBL" id="RYU81534.1"/>
    </source>
</evidence>
<feature type="chain" id="PRO_5020506077" evidence="2">
    <location>
        <begin position="22"/>
        <end position="107"/>
    </location>
</feature>
<feature type="signal peptide" evidence="2">
    <location>
        <begin position="1"/>
        <end position="21"/>
    </location>
</feature>
<dbReference type="RefSeq" id="WP_129920222.1">
    <property type="nucleotide sequence ID" value="NZ_SEWE01000009.1"/>
</dbReference>
<keyword evidence="2" id="KW-0732">Signal</keyword>
<evidence type="ECO:0000256" key="2">
    <source>
        <dbReference type="SAM" id="SignalP"/>
    </source>
</evidence>
<dbReference type="AlphaFoldDB" id="A0A4Q5LD92"/>
<keyword evidence="4" id="KW-1185">Reference proteome</keyword>
<reference evidence="3 4" key="1">
    <citation type="submission" date="2019-02" db="EMBL/GenBank/DDBJ databases">
        <title>Bacterial novel species isolated from soil.</title>
        <authorList>
            <person name="Jung H.-Y."/>
        </authorList>
    </citation>
    <scope>NUCLEOTIDE SEQUENCE [LARGE SCALE GENOMIC DNA]</scope>
    <source>
        <strain evidence="3 4">1-3-3-3</strain>
    </source>
</reference>
<feature type="transmembrane region" description="Helical" evidence="1">
    <location>
        <begin position="36"/>
        <end position="62"/>
    </location>
</feature>
<evidence type="ECO:0000313" key="4">
    <source>
        <dbReference type="Proteomes" id="UP000294155"/>
    </source>
</evidence>
<evidence type="ECO:0000256" key="1">
    <source>
        <dbReference type="SAM" id="Phobius"/>
    </source>
</evidence>
<accession>A0A4Q5LD92</accession>
<comment type="caution">
    <text evidence="3">The sequence shown here is derived from an EMBL/GenBank/DDBJ whole genome shotgun (WGS) entry which is preliminary data.</text>
</comment>
<sequence length="107" mass="10503">MLTKRPFLLTTLSLLTSYAAAAQTAAAPAGPQPTDILSWLAGGLAVVVLIFGLMTATSLAAVAADAAQSAPTDNAARPATPVPEAAAEANVVLPAPAAVPTEQVVAA</sequence>
<dbReference type="Proteomes" id="UP000294155">
    <property type="component" value="Unassembled WGS sequence"/>
</dbReference>
<keyword evidence="1" id="KW-0812">Transmembrane</keyword>
<name>A0A4Q5LD92_9BACT</name>
<keyword evidence="1" id="KW-0472">Membrane</keyword>
<organism evidence="3 4">
    <name type="scientific">Hymenobacter persicinus</name>
    <dbReference type="NCBI Taxonomy" id="2025506"/>
    <lineage>
        <taxon>Bacteria</taxon>
        <taxon>Pseudomonadati</taxon>
        <taxon>Bacteroidota</taxon>
        <taxon>Cytophagia</taxon>
        <taxon>Cytophagales</taxon>
        <taxon>Hymenobacteraceae</taxon>
        <taxon>Hymenobacter</taxon>
    </lineage>
</organism>
<gene>
    <name evidence="3" type="ORF">EWM57_05925</name>
</gene>
<keyword evidence="1" id="KW-1133">Transmembrane helix</keyword>
<dbReference type="EMBL" id="SEWE01000009">
    <property type="protein sequence ID" value="RYU81534.1"/>
    <property type="molecule type" value="Genomic_DNA"/>
</dbReference>